<proteinExistence type="predicted"/>
<sequence>MMEIDDHKSWVWISSEGYPHVVIGCSEHPIEEIVENEHFESHTGFENVKQRLLDNYGHHDVKMLEEELPWVTTALNHAAAGRTLSYIGLCDRSGMNIINSFFVIGCS</sequence>
<evidence type="ECO:0000313" key="2">
    <source>
        <dbReference type="Proteomes" id="UP000222894"/>
    </source>
</evidence>
<evidence type="ECO:0000313" key="1">
    <source>
        <dbReference type="EMBL" id="APU00548.1"/>
    </source>
</evidence>
<name>A0A219Y9A2_9CAUD</name>
<reference evidence="1 2" key="1">
    <citation type="journal article" date="2017" name="Sci. Rep.">
        <title>Characterization and diversity of phages infecting Aeromonas salmonicida subsp. salmonicida.</title>
        <authorList>
            <person name="Vincent A.T."/>
            <person name="Paquet V.E."/>
            <person name="Bernatchez A."/>
            <person name="Tremblay D.M."/>
            <person name="Moineau S."/>
            <person name="Charette S.J."/>
        </authorList>
    </citation>
    <scope>NUCLEOTIDE SEQUENCE [LARGE SCALE GENOMIC DNA]</scope>
</reference>
<dbReference type="EMBL" id="KY290948">
    <property type="protein sequence ID" value="APU00548.1"/>
    <property type="molecule type" value="Genomic_DNA"/>
</dbReference>
<organism evidence="1 2">
    <name type="scientific">Aeromonas phage 44RR2.8t.2</name>
    <dbReference type="NCBI Taxonomy" id="1932900"/>
    <lineage>
        <taxon>Viruses</taxon>
        <taxon>Duplodnaviria</taxon>
        <taxon>Heunggongvirae</taxon>
        <taxon>Uroviricota</taxon>
        <taxon>Caudoviricetes</taxon>
        <taxon>Pantevenvirales</taxon>
        <taxon>Straboviridae</taxon>
        <taxon>Biquartavirus</taxon>
        <taxon>Biquartavirus 44RR2</taxon>
    </lineage>
</organism>
<protein>
    <submittedName>
        <fullName evidence="1">Uncharacterized protein</fullName>
    </submittedName>
</protein>
<dbReference type="Proteomes" id="UP000222894">
    <property type="component" value="Genome"/>
</dbReference>
<accession>A0A219Y9A2</accession>